<dbReference type="GO" id="GO:0006396">
    <property type="term" value="P:RNA processing"/>
    <property type="evidence" value="ECO:0007669"/>
    <property type="project" value="InterPro"/>
</dbReference>
<feature type="domain" description="tRNA/rRNA methyltransferase SpoU type" evidence="3">
    <location>
        <begin position="17"/>
        <end position="153"/>
    </location>
</feature>
<dbReference type="Pfam" id="PF00588">
    <property type="entry name" value="SpoU_methylase"/>
    <property type="match status" value="1"/>
</dbReference>
<evidence type="ECO:0000256" key="2">
    <source>
        <dbReference type="ARBA" id="ARBA00022679"/>
    </source>
</evidence>
<organism evidence="4 5">
    <name type="scientific">Spinacia oleracea</name>
    <name type="common">Spinach</name>
    <dbReference type="NCBI Taxonomy" id="3562"/>
    <lineage>
        <taxon>Eukaryota</taxon>
        <taxon>Viridiplantae</taxon>
        <taxon>Streptophyta</taxon>
        <taxon>Embryophyta</taxon>
        <taxon>Tracheophyta</taxon>
        <taxon>Spermatophyta</taxon>
        <taxon>Magnoliopsida</taxon>
        <taxon>eudicotyledons</taxon>
        <taxon>Gunneridae</taxon>
        <taxon>Pentapetalae</taxon>
        <taxon>Caryophyllales</taxon>
        <taxon>Chenopodiaceae</taxon>
        <taxon>Chenopodioideae</taxon>
        <taxon>Anserineae</taxon>
        <taxon>Spinacia</taxon>
    </lineage>
</organism>
<keyword evidence="2" id="KW-0808">Transferase</keyword>
<reference evidence="5" key="2">
    <citation type="submission" date="2025-08" db="UniProtKB">
        <authorList>
            <consortium name="RefSeq"/>
        </authorList>
    </citation>
    <scope>IDENTIFICATION</scope>
    <source>
        <tissue evidence="5">Leaf</tissue>
    </source>
</reference>
<gene>
    <name evidence="5" type="primary">LOC110796466</name>
</gene>
<dbReference type="CDD" id="cd18096">
    <property type="entry name" value="SpoU-like"/>
    <property type="match status" value="1"/>
</dbReference>
<dbReference type="InterPro" id="IPR029028">
    <property type="entry name" value="Alpha/beta_knot_MTases"/>
</dbReference>
<dbReference type="RefSeq" id="XP_021857219.1">
    <property type="nucleotide sequence ID" value="XM_022001527.2"/>
</dbReference>
<keyword evidence="1" id="KW-0489">Methyltransferase</keyword>
<dbReference type="GO" id="GO:0008173">
    <property type="term" value="F:RNA methyltransferase activity"/>
    <property type="evidence" value="ECO:0007669"/>
    <property type="project" value="InterPro"/>
</dbReference>
<dbReference type="Proteomes" id="UP000813463">
    <property type="component" value="Chromosome 3"/>
</dbReference>
<name>A0A9R0IX88_SPIOL</name>
<dbReference type="InterPro" id="IPR051259">
    <property type="entry name" value="rRNA_Methyltransferase"/>
</dbReference>
<dbReference type="InterPro" id="IPR029026">
    <property type="entry name" value="tRNA_m1G_MTases_N"/>
</dbReference>
<evidence type="ECO:0000313" key="5">
    <source>
        <dbReference type="RefSeq" id="XP_021857219.1"/>
    </source>
</evidence>
<dbReference type="GO" id="GO:0003723">
    <property type="term" value="F:RNA binding"/>
    <property type="evidence" value="ECO:0007669"/>
    <property type="project" value="InterPro"/>
</dbReference>
<dbReference type="GeneID" id="110796466"/>
<proteinExistence type="predicted"/>
<evidence type="ECO:0000256" key="1">
    <source>
        <dbReference type="ARBA" id="ARBA00022603"/>
    </source>
</evidence>
<dbReference type="KEGG" id="soe:110796466"/>
<sequence>MTESGSTSAVAVAVESYVMVHNIAKRHNVGTLARSATAFGVSELILVGRRDFNSFGNHGSVSHLRFRHFHSLVEARNYLKERNCDICGVEITNDAVPVNQHPFTRSTAFLLGNEGTGLSTKECEICDFFVYIPQYGSGTASLNVTIAASIVLHHFGAWAGFSERSRDGNKFVVAERPTRQSRRSMCTESDDAVVEERRLRKENAAHSFLDETGDGDAGTNFMDTLFDKLNSNEVDLSVSDQNLIK</sequence>
<accession>A0A9R0IX88</accession>
<evidence type="ECO:0000259" key="3">
    <source>
        <dbReference type="Pfam" id="PF00588"/>
    </source>
</evidence>
<dbReference type="PANTHER" id="PTHR43191:SF7">
    <property type="entry name" value="OBP33PEP LIKE PROTEIN"/>
    <property type="match status" value="1"/>
</dbReference>
<protein>
    <recommendedName>
        <fullName evidence="3">tRNA/rRNA methyltransferase SpoU type domain-containing protein</fullName>
    </recommendedName>
</protein>
<dbReference type="AlphaFoldDB" id="A0A9R0IX88"/>
<dbReference type="Gene3D" id="3.40.1280.10">
    <property type="match status" value="1"/>
</dbReference>
<dbReference type="PANTHER" id="PTHR43191">
    <property type="entry name" value="RRNA METHYLTRANSFERASE 3"/>
    <property type="match status" value="1"/>
</dbReference>
<keyword evidence="4" id="KW-1185">Reference proteome</keyword>
<reference evidence="4" key="1">
    <citation type="journal article" date="2021" name="Nat. Commun.">
        <title>Genomic analyses provide insights into spinach domestication and the genetic basis of agronomic traits.</title>
        <authorList>
            <person name="Cai X."/>
            <person name="Sun X."/>
            <person name="Xu C."/>
            <person name="Sun H."/>
            <person name="Wang X."/>
            <person name="Ge C."/>
            <person name="Zhang Z."/>
            <person name="Wang Q."/>
            <person name="Fei Z."/>
            <person name="Jiao C."/>
            <person name="Wang Q."/>
        </authorList>
    </citation>
    <scope>NUCLEOTIDE SEQUENCE [LARGE SCALE GENOMIC DNA]</scope>
    <source>
        <strain evidence="4">cv. Varoflay</strain>
    </source>
</reference>
<dbReference type="GO" id="GO:0032259">
    <property type="term" value="P:methylation"/>
    <property type="evidence" value="ECO:0007669"/>
    <property type="project" value="UniProtKB-KW"/>
</dbReference>
<evidence type="ECO:0000313" key="4">
    <source>
        <dbReference type="Proteomes" id="UP000813463"/>
    </source>
</evidence>
<dbReference type="OrthoDB" id="270651at2759"/>
<dbReference type="SUPFAM" id="SSF75217">
    <property type="entry name" value="alpha/beta knot"/>
    <property type="match status" value="1"/>
</dbReference>
<dbReference type="InterPro" id="IPR001537">
    <property type="entry name" value="SpoU_MeTrfase"/>
</dbReference>